<feature type="binding site" evidence="7">
    <location>
        <position position="129"/>
    </location>
    <ligand>
        <name>substrate</name>
    </ligand>
</feature>
<dbReference type="InterPro" id="IPR018089">
    <property type="entry name" value="OMPdecase_AS"/>
</dbReference>
<dbReference type="InterPro" id="IPR014732">
    <property type="entry name" value="OMPdecase"/>
</dbReference>
<evidence type="ECO:0000256" key="3">
    <source>
        <dbReference type="ARBA" id="ARBA00022793"/>
    </source>
</evidence>
<feature type="binding site" evidence="7">
    <location>
        <position position="16"/>
    </location>
    <ligand>
        <name>substrate</name>
    </ligand>
</feature>
<evidence type="ECO:0000256" key="1">
    <source>
        <dbReference type="ARBA" id="ARBA00002356"/>
    </source>
</evidence>
<dbReference type="PANTHER" id="PTHR32119:SF2">
    <property type="entry name" value="OROTIDINE 5'-PHOSPHATE DECARBOXYLASE"/>
    <property type="match status" value="1"/>
</dbReference>
<feature type="binding site" evidence="7">
    <location>
        <begin position="69"/>
        <end position="78"/>
    </location>
    <ligand>
        <name>substrate</name>
    </ligand>
</feature>
<dbReference type="SMART" id="SM00934">
    <property type="entry name" value="OMPdecase"/>
    <property type="match status" value="1"/>
</dbReference>
<dbReference type="CDD" id="cd04725">
    <property type="entry name" value="OMP_decarboxylase_like"/>
    <property type="match status" value="1"/>
</dbReference>
<evidence type="ECO:0000259" key="9">
    <source>
        <dbReference type="SMART" id="SM00934"/>
    </source>
</evidence>
<dbReference type="NCBIfam" id="NF001273">
    <property type="entry name" value="PRK00230.1"/>
    <property type="match status" value="1"/>
</dbReference>
<dbReference type="Pfam" id="PF00215">
    <property type="entry name" value="OMPdecase"/>
    <property type="match status" value="1"/>
</dbReference>
<dbReference type="SUPFAM" id="SSF51366">
    <property type="entry name" value="Ribulose-phoshate binding barrel"/>
    <property type="match status" value="1"/>
</dbReference>
<comment type="catalytic activity">
    <reaction evidence="6 7 8">
        <text>orotidine 5'-phosphate + H(+) = UMP + CO2</text>
        <dbReference type="Rhea" id="RHEA:11596"/>
        <dbReference type="ChEBI" id="CHEBI:15378"/>
        <dbReference type="ChEBI" id="CHEBI:16526"/>
        <dbReference type="ChEBI" id="CHEBI:57538"/>
        <dbReference type="ChEBI" id="CHEBI:57865"/>
        <dbReference type="EC" id="4.1.1.23"/>
    </reaction>
</comment>
<comment type="pathway">
    <text evidence="2 7 8">Pyrimidine metabolism; UMP biosynthesis via de novo pathway; UMP from orotate: step 2/2.</text>
</comment>
<keyword evidence="3 7" id="KW-0210">Decarboxylase</keyword>
<keyword evidence="11" id="KW-1185">Reference proteome</keyword>
<evidence type="ECO:0000256" key="7">
    <source>
        <dbReference type="HAMAP-Rule" id="MF_01200"/>
    </source>
</evidence>
<feature type="binding site" evidence="7">
    <location>
        <position position="199"/>
    </location>
    <ligand>
        <name>substrate</name>
    </ligand>
</feature>
<comment type="function">
    <text evidence="1 7">Catalyzes the decarboxylation of orotidine 5'-monophosphate (OMP) to uridine 5'-monophosphate (UMP).</text>
</comment>
<feature type="binding site" evidence="7">
    <location>
        <position position="219"/>
    </location>
    <ligand>
        <name>substrate</name>
    </ligand>
</feature>
<dbReference type="GO" id="GO:0004590">
    <property type="term" value="F:orotidine-5'-phosphate decarboxylase activity"/>
    <property type="evidence" value="ECO:0007669"/>
    <property type="project" value="UniProtKB-EC"/>
</dbReference>
<comment type="caution">
    <text evidence="10">The sequence shown here is derived from an EMBL/GenBank/DDBJ whole genome shotgun (WGS) entry which is preliminary data.</text>
</comment>
<dbReference type="Gene3D" id="3.20.20.70">
    <property type="entry name" value="Aldolase class I"/>
    <property type="match status" value="1"/>
</dbReference>
<dbReference type="EC" id="4.1.1.23" evidence="7"/>
<feature type="domain" description="Orotidine 5'-phosphate decarboxylase" evidence="9">
    <location>
        <begin position="10"/>
        <end position="235"/>
    </location>
</feature>
<proteinExistence type="inferred from homology"/>
<evidence type="ECO:0000256" key="4">
    <source>
        <dbReference type="ARBA" id="ARBA00022975"/>
    </source>
</evidence>
<evidence type="ECO:0000256" key="8">
    <source>
        <dbReference type="RuleBase" id="RU000512"/>
    </source>
</evidence>
<accession>A0ABS7F5M3</accession>
<dbReference type="HAMAP" id="MF_01200_B">
    <property type="entry name" value="OMPdecase_type1_B"/>
    <property type="match status" value="1"/>
</dbReference>
<dbReference type="InterPro" id="IPR013785">
    <property type="entry name" value="Aldolase_TIM"/>
</dbReference>
<evidence type="ECO:0000256" key="6">
    <source>
        <dbReference type="ARBA" id="ARBA00049157"/>
    </source>
</evidence>
<comment type="similarity">
    <text evidence="7">Belongs to the OMP decarboxylase family. Type 1 subfamily.</text>
</comment>
<evidence type="ECO:0000256" key="5">
    <source>
        <dbReference type="ARBA" id="ARBA00023239"/>
    </source>
</evidence>
<dbReference type="EMBL" id="JAHZUY010000046">
    <property type="protein sequence ID" value="MBW8270613.1"/>
    <property type="molecule type" value="Genomic_DNA"/>
</dbReference>
<sequence length="241" mass="23741">MARPDSPRARLIAALDTAEADRAAALAAALAPECGLLKLGLEFFAAQGPAGVARLAAAGGGRAAPVFLDLKLHDIPNTVAGAVRAVLPLRPAMLTVHAAGGAAMVAAAREAAERAGVLRPAILAVTVLTSLDAAALAATGVAGGPVQQVLRLARLALEAGADGVVCSPQEVARLRDALGAAPLLVVPGVRPPGAARGDQARVATPEEAVRAGADWIVVGRPITGAADPAAAARAIAEALPA</sequence>
<dbReference type="Proteomes" id="UP001519924">
    <property type="component" value="Unassembled WGS sequence"/>
</dbReference>
<evidence type="ECO:0000313" key="10">
    <source>
        <dbReference type="EMBL" id="MBW8270613.1"/>
    </source>
</evidence>
<name>A0ABS7F5M3_9PROT</name>
<keyword evidence="4 7" id="KW-0665">Pyrimidine biosynthesis</keyword>
<protein>
    <recommendedName>
        <fullName evidence="7">Orotidine 5'-phosphate decarboxylase</fullName>
        <ecNumber evidence="7">4.1.1.23</ecNumber>
    </recommendedName>
    <alternativeName>
        <fullName evidence="7">OMP decarboxylase</fullName>
        <shortName evidence="7">OMPDCase</shortName>
        <shortName evidence="7">OMPdecase</shortName>
    </alternativeName>
</protein>
<feature type="active site" description="Proton donor" evidence="7">
    <location>
        <position position="71"/>
    </location>
</feature>
<reference evidence="10 11" key="1">
    <citation type="submission" date="2021-08" db="EMBL/GenBank/DDBJ databases">
        <title>Caldovatus sediminis gen. nov., sp. nov., a moderately thermophilic bacterium isolated from a hot spring.</title>
        <authorList>
            <person name="Hu C.-J."/>
            <person name="Li W.-J."/>
            <person name="Xian W.-D."/>
        </authorList>
    </citation>
    <scope>NUCLEOTIDE SEQUENCE [LARGE SCALE GENOMIC DNA]</scope>
    <source>
        <strain evidence="10 11">SYSU G05006</strain>
    </source>
</reference>
<gene>
    <name evidence="7 10" type="primary">pyrF</name>
    <name evidence="10" type="ORF">K1J50_14105</name>
</gene>
<dbReference type="PANTHER" id="PTHR32119">
    <property type="entry name" value="OROTIDINE 5'-PHOSPHATE DECARBOXYLASE"/>
    <property type="match status" value="1"/>
</dbReference>
<comment type="subunit">
    <text evidence="7">Homodimer.</text>
</comment>
<keyword evidence="5 7" id="KW-0456">Lyase</keyword>
<evidence type="ECO:0000313" key="11">
    <source>
        <dbReference type="Proteomes" id="UP001519924"/>
    </source>
</evidence>
<dbReference type="InterPro" id="IPR001754">
    <property type="entry name" value="OMPdeCOase_dom"/>
</dbReference>
<feature type="binding site" evidence="7">
    <location>
        <position position="38"/>
    </location>
    <ligand>
        <name>substrate</name>
    </ligand>
</feature>
<organism evidence="10 11">
    <name type="scientific">Caldovatus aquaticus</name>
    <dbReference type="NCBI Taxonomy" id="2865671"/>
    <lineage>
        <taxon>Bacteria</taxon>
        <taxon>Pseudomonadati</taxon>
        <taxon>Pseudomonadota</taxon>
        <taxon>Alphaproteobacteria</taxon>
        <taxon>Acetobacterales</taxon>
        <taxon>Roseomonadaceae</taxon>
        <taxon>Caldovatus</taxon>
    </lineage>
</organism>
<dbReference type="NCBIfam" id="TIGR01740">
    <property type="entry name" value="pyrF"/>
    <property type="match status" value="1"/>
</dbReference>
<evidence type="ECO:0000256" key="2">
    <source>
        <dbReference type="ARBA" id="ARBA00004861"/>
    </source>
</evidence>
<dbReference type="InterPro" id="IPR011060">
    <property type="entry name" value="RibuloseP-bd_barrel"/>
</dbReference>
<dbReference type="InterPro" id="IPR047596">
    <property type="entry name" value="OMPdecase_bac"/>
</dbReference>
<feature type="binding site" evidence="7">
    <location>
        <position position="220"/>
    </location>
    <ligand>
        <name>substrate</name>
    </ligand>
</feature>
<dbReference type="PROSITE" id="PS00156">
    <property type="entry name" value="OMPDECASE"/>
    <property type="match status" value="1"/>
</dbReference>
<feature type="binding site" evidence="7">
    <location>
        <position position="190"/>
    </location>
    <ligand>
        <name>substrate</name>
    </ligand>
</feature>